<evidence type="ECO:0000256" key="3">
    <source>
        <dbReference type="ARBA" id="ARBA00022630"/>
    </source>
</evidence>
<protein>
    <submittedName>
        <fullName evidence="7">Acyl-CoA dehydrogenase</fullName>
        <ecNumber evidence="7">1.3.8.7</ecNumber>
    </submittedName>
</protein>
<dbReference type="SUPFAM" id="SSF56645">
    <property type="entry name" value="Acyl-CoA dehydrogenase NM domain-like"/>
    <property type="match status" value="1"/>
</dbReference>
<dbReference type="EMBL" id="JADOUA010000001">
    <property type="protein sequence ID" value="MBG6093076.1"/>
    <property type="molecule type" value="Genomic_DNA"/>
</dbReference>
<evidence type="ECO:0000256" key="2">
    <source>
        <dbReference type="ARBA" id="ARBA00009347"/>
    </source>
</evidence>
<dbReference type="GO" id="GO:0050660">
    <property type="term" value="F:flavin adenine dinucleotide binding"/>
    <property type="evidence" value="ECO:0007669"/>
    <property type="project" value="InterPro"/>
</dbReference>
<gene>
    <name evidence="7" type="ORF">IW256_007189</name>
</gene>
<dbReference type="InterPro" id="IPR037069">
    <property type="entry name" value="AcylCoA_DH/ox_N_sf"/>
</dbReference>
<accession>A0A931DSJ9</accession>
<dbReference type="Proteomes" id="UP000614047">
    <property type="component" value="Unassembled WGS sequence"/>
</dbReference>
<dbReference type="SUPFAM" id="SSF47203">
    <property type="entry name" value="Acyl-CoA dehydrogenase C-terminal domain-like"/>
    <property type="match status" value="1"/>
</dbReference>
<keyword evidence="4" id="KW-0274">FAD</keyword>
<proteinExistence type="inferred from homology"/>
<feature type="domain" description="Acyl-CoA dehydrogenase/oxidase C-terminal" evidence="6">
    <location>
        <begin position="203"/>
        <end position="309"/>
    </location>
</feature>
<evidence type="ECO:0000256" key="5">
    <source>
        <dbReference type="ARBA" id="ARBA00023002"/>
    </source>
</evidence>
<dbReference type="PANTHER" id="PTHR43884:SF20">
    <property type="entry name" value="ACYL-COA DEHYDROGENASE FADE28"/>
    <property type="match status" value="1"/>
</dbReference>
<keyword evidence="8" id="KW-1185">Reference proteome</keyword>
<evidence type="ECO:0000259" key="6">
    <source>
        <dbReference type="Pfam" id="PF00441"/>
    </source>
</evidence>
<dbReference type="PANTHER" id="PTHR43884">
    <property type="entry name" value="ACYL-COA DEHYDROGENASE"/>
    <property type="match status" value="1"/>
</dbReference>
<dbReference type="RefSeq" id="WP_197015182.1">
    <property type="nucleotide sequence ID" value="NZ_BAABES010000018.1"/>
</dbReference>
<reference evidence="7" key="1">
    <citation type="submission" date="2020-11" db="EMBL/GenBank/DDBJ databases">
        <title>Sequencing the genomes of 1000 actinobacteria strains.</title>
        <authorList>
            <person name="Klenk H.-P."/>
        </authorList>
    </citation>
    <scope>NUCLEOTIDE SEQUENCE</scope>
    <source>
        <strain evidence="7">DSM 43175</strain>
    </source>
</reference>
<sequence length="351" mass="36612">MTASSVSGVLAGFFESAWPSDAVPAEPEGLDRAGWASLAELGLHLVDIGEDHGGSGGDLADLVQIAVLCGRHAADLPVVESHLAAWALARSGLEIDPAHAYSVPFGPADVTVDTTADGTGDGTGRASGVLRDVPWGGTVDRVVAVTADGRLIVVDPAHVRVTSGHDLAGQPRDRLLLDGAPVTLASSAVPADDLVLRAAVLRVSQMAGAMQVIAEMTRRYTGERFQFGKPIGTFQAVQAHLVEIQQMAVMTTALAERLAVQPDLRAFDVMAAKLVANENAMAAARAAHQAHGAIGMTREYRLHLLTRRLHGWRGDAGDTLPLAARLGAATAASPSFAAAVLDDDHRPEVRP</sequence>
<comment type="cofactor">
    <cofactor evidence="1">
        <name>FAD</name>
        <dbReference type="ChEBI" id="CHEBI:57692"/>
    </cofactor>
</comment>
<dbReference type="AlphaFoldDB" id="A0A931DSJ9"/>
<evidence type="ECO:0000313" key="7">
    <source>
        <dbReference type="EMBL" id="MBG6093076.1"/>
    </source>
</evidence>
<dbReference type="InterPro" id="IPR009100">
    <property type="entry name" value="AcylCoA_DH/oxidase_NM_dom_sf"/>
</dbReference>
<evidence type="ECO:0000256" key="4">
    <source>
        <dbReference type="ARBA" id="ARBA00022827"/>
    </source>
</evidence>
<dbReference type="Gene3D" id="1.10.540.10">
    <property type="entry name" value="Acyl-CoA dehydrogenase/oxidase, N-terminal domain"/>
    <property type="match status" value="1"/>
</dbReference>
<comment type="similarity">
    <text evidence="2">Belongs to the acyl-CoA dehydrogenase family.</text>
</comment>
<comment type="caution">
    <text evidence="7">The sequence shown here is derived from an EMBL/GenBank/DDBJ whole genome shotgun (WGS) entry which is preliminary data.</text>
</comment>
<keyword evidence="3" id="KW-0285">Flavoprotein</keyword>
<dbReference type="Gene3D" id="1.20.140.10">
    <property type="entry name" value="Butyryl-CoA Dehydrogenase, subunit A, domain 3"/>
    <property type="match status" value="1"/>
</dbReference>
<evidence type="ECO:0000256" key="1">
    <source>
        <dbReference type="ARBA" id="ARBA00001974"/>
    </source>
</evidence>
<name>A0A931DSJ9_9ACTN</name>
<keyword evidence="5 7" id="KW-0560">Oxidoreductase</keyword>
<dbReference type="EC" id="1.3.8.7" evidence="7"/>
<dbReference type="GO" id="GO:0070991">
    <property type="term" value="F:medium-chain fatty acyl-CoA dehydrogenase activity"/>
    <property type="evidence" value="ECO:0007669"/>
    <property type="project" value="UniProtKB-EC"/>
</dbReference>
<dbReference type="Pfam" id="PF00441">
    <property type="entry name" value="Acyl-CoA_dh_1"/>
    <property type="match status" value="1"/>
</dbReference>
<organism evidence="7 8">
    <name type="scientific">Actinomadura viridis</name>
    <dbReference type="NCBI Taxonomy" id="58110"/>
    <lineage>
        <taxon>Bacteria</taxon>
        <taxon>Bacillati</taxon>
        <taxon>Actinomycetota</taxon>
        <taxon>Actinomycetes</taxon>
        <taxon>Streptosporangiales</taxon>
        <taxon>Thermomonosporaceae</taxon>
        <taxon>Actinomadura</taxon>
    </lineage>
</organism>
<evidence type="ECO:0000313" key="8">
    <source>
        <dbReference type="Proteomes" id="UP000614047"/>
    </source>
</evidence>
<dbReference type="InterPro" id="IPR009075">
    <property type="entry name" value="AcylCo_DH/oxidase_C"/>
</dbReference>
<dbReference type="InterPro" id="IPR036250">
    <property type="entry name" value="AcylCo_DH-like_C"/>
</dbReference>